<feature type="region of interest" description="Disordered" evidence="1">
    <location>
        <begin position="28"/>
        <end position="49"/>
    </location>
</feature>
<dbReference type="Proteomes" id="UP001282288">
    <property type="component" value="Unassembled WGS sequence"/>
</dbReference>
<feature type="signal peptide" evidence="2">
    <location>
        <begin position="1"/>
        <end position="25"/>
    </location>
</feature>
<evidence type="ECO:0000313" key="4">
    <source>
        <dbReference type="EMBL" id="MDX3016432.1"/>
    </source>
</evidence>
<comment type="caution">
    <text evidence="3">The sequence shown here is derived from an EMBL/GenBank/DDBJ whole genome shotgun (WGS) entry which is preliminary data.</text>
</comment>
<dbReference type="Proteomes" id="UP001272987">
    <property type="component" value="Unassembled WGS sequence"/>
</dbReference>
<dbReference type="AlphaFoldDB" id="A0AAP6EGD0"/>
<evidence type="ECO:0000313" key="6">
    <source>
        <dbReference type="Proteomes" id="UP001282288"/>
    </source>
</evidence>
<reference evidence="3 5" key="1">
    <citation type="journal article" date="2023" name="Microb. Genom.">
        <title>Mesoterricola silvestris gen. nov., sp. nov., Mesoterricola sediminis sp. nov., Geothrix oryzae sp. nov., Geothrix edaphica sp. nov., Geothrix rubra sp. nov., and Geothrix limicola sp. nov., six novel members of Acidobacteriota isolated from soils.</title>
        <authorList>
            <person name="Weisberg A.J."/>
            <person name="Pearce E."/>
            <person name="Kramer C.G."/>
            <person name="Chang J.H."/>
            <person name="Clarke C.R."/>
        </authorList>
    </citation>
    <scope>NUCLEOTIDE SEQUENCE</scope>
    <source>
        <strain evidence="4 5">NB05-1H</strain>
        <strain evidence="3">NRRL_B-16521</strain>
    </source>
</reference>
<gene>
    <name evidence="3" type="ORF">PV399_18525</name>
    <name evidence="4" type="ORF">PV666_00845</name>
</gene>
<name>A0AAP6EGD0_9ACTN</name>
<proteinExistence type="predicted"/>
<dbReference type="RefSeq" id="WP_158002774.1">
    <property type="nucleotide sequence ID" value="NZ_BCMK01000011.1"/>
</dbReference>
<dbReference type="EMBL" id="JARAWC010000012">
    <property type="protein sequence ID" value="MDX2961699.1"/>
    <property type="molecule type" value="Genomic_DNA"/>
</dbReference>
<dbReference type="GeneID" id="69804507"/>
<sequence length="49" mass="4901">MPRTTTTVTRGLVAALIAVTALVLASTTGHTGTGQEHPAAQTADQLGGR</sequence>
<dbReference type="EMBL" id="JARAWP010000001">
    <property type="protein sequence ID" value="MDX3016432.1"/>
    <property type="molecule type" value="Genomic_DNA"/>
</dbReference>
<evidence type="ECO:0000313" key="3">
    <source>
        <dbReference type="EMBL" id="MDX2961699.1"/>
    </source>
</evidence>
<keyword evidence="2" id="KW-0732">Signal</keyword>
<accession>A0AAP6EGD0</accession>
<evidence type="ECO:0000313" key="5">
    <source>
        <dbReference type="Proteomes" id="UP001272987"/>
    </source>
</evidence>
<evidence type="ECO:0000256" key="2">
    <source>
        <dbReference type="SAM" id="SignalP"/>
    </source>
</evidence>
<feature type="chain" id="PRO_5042878576" evidence="2">
    <location>
        <begin position="26"/>
        <end position="49"/>
    </location>
</feature>
<evidence type="ECO:0000256" key="1">
    <source>
        <dbReference type="SAM" id="MobiDB-lite"/>
    </source>
</evidence>
<protein>
    <submittedName>
        <fullName evidence="3">Uncharacterized protein</fullName>
    </submittedName>
</protein>
<organism evidence="3 6">
    <name type="scientific">Streptomyces acidiscabies</name>
    <dbReference type="NCBI Taxonomy" id="42234"/>
    <lineage>
        <taxon>Bacteria</taxon>
        <taxon>Bacillati</taxon>
        <taxon>Actinomycetota</taxon>
        <taxon>Actinomycetes</taxon>
        <taxon>Kitasatosporales</taxon>
        <taxon>Streptomycetaceae</taxon>
        <taxon>Streptomyces</taxon>
    </lineage>
</organism>
<keyword evidence="5" id="KW-1185">Reference proteome</keyword>